<dbReference type="RefSeq" id="WP_009497328.1">
    <property type="nucleotide sequence ID" value="NZ_AMZQ01000021.1"/>
</dbReference>
<reference evidence="2 3" key="1">
    <citation type="journal article" date="2013" name="Genome Announc.">
        <title>Genome Sequence of Campylobacter showae UNSWCD, Isolated from a Patient with Crohn's Disease.</title>
        <authorList>
            <person name="Tay A.P."/>
            <person name="Kaakoush N.O."/>
            <person name="Deshpande N.P."/>
            <person name="Chen Z."/>
            <person name="Mitchell H."/>
            <person name="Wilkins M.R."/>
        </authorList>
    </citation>
    <scope>NUCLEOTIDE SEQUENCE [LARGE SCALE GENOMIC DNA]</scope>
    <source>
        <strain evidence="2 3">CSUNSWCD</strain>
    </source>
</reference>
<evidence type="ECO:0000313" key="2">
    <source>
        <dbReference type="EMBL" id="EKU10138.1"/>
    </source>
</evidence>
<dbReference type="STRING" id="1244083.CSUNSWCD_1502"/>
<dbReference type="Proteomes" id="UP000011939">
    <property type="component" value="Unassembled WGS sequence"/>
</dbReference>
<evidence type="ECO:0000313" key="3">
    <source>
        <dbReference type="Proteomes" id="UP000011939"/>
    </source>
</evidence>
<keyword evidence="1" id="KW-0175">Coiled coil</keyword>
<organism evidence="2 3">
    <name type="scientific">Campylobacter showae CSUNSWCD</name>
    <dbReference type="NCBI Taxonomy" id="1244083"/>
    <lineage>
        <taxon>Bacteria</taxon>
        <taxon>Pseudomonadati</taxon>
        <taxon>Campylobacterota</taxon>
        <taxon>Epsilonproteobacteria</taxon>
        <taxon>Campylobacterales</taxon>
        <taxon>Campylobacteraceae</taxon>
        <taxon>Campylobacter</taxon>
    </lineage>
</organism>
<dbReference type="InterPro" id="IPR027417">
    <property type="entry name" value="P-loop_NTPase"/>
</dbReference>
<dbReference type="EMBL" id="AMZQ01000021">
    <property type="protein sequence ID" value="EKU10138.1"/>
    <property type="molecule type" value="Genomic_DNA"/>
</dbReference>
<evidence type="ECO:0000256" key="1">
    <source>
        <dbReference type="SAM" id="Coils"/>
    </source>
</evidence>
<gene>
    <name evidence="2" type="ORF">CSUNSWCD_1502</name>
</gene>
<sequence>MAKTITKLPDAPSVERPGSFNQDADKFVRALGKFTDEANALALAVETAAKTVQDAAFSAQPILDAKDEALRAISAATTQLAAAQNIKADAEKSAQKAQSAAQAIEAAKNSLASASSTLEEMKKIVSNGFIDDAAISESRTYSSKKIEDTFQKKGAQTDTYAKSEINSLLGGKVDLTAYAADKPTFALKSQLGAYVTSSSLGNYLTRGQLDNALSKYTKAQNIASNTIDFMQGVNFTGSASGQITAGDREAGQSGLVYISGGVSGFSSDFVILNPSEATYGQGYVFFSYFVRPGDNKVLISFIKAA</sequence>
<feature type="coiled-coil region" evidence="1">
    <location>
        <begin position="73"/>
        <end position="124"/>
    </location>
</feature>
<proteinExistence type="predicted"/>
<dbReference type="Gene3D" id="3.40.50.300">
    <property type="entry name" value="P-loop containing nucleotide triphosphate hydrolases"/>
    <property type="match status" value="1"/>
</dbReference>
<comment type="caution">
    <text evidence="2">The sequence shown here is derived from an EMBL/GenBank/DDBJ whole genome shotgun (WGS) entry which is preliminary data.</text>
</comment>
<accession>M5IPT6</accession>
<dbReference type="AlphaFoldDB" id="M5IPT6"/>
<dbReference type="PATRIC" id="fig|1244083.3.peg.2484"/>
<name>M5IPT6_9BACT</name>
<protein>
    <submittedName>
        <fullName evidence="2">Uncharacterized protein</fullName>
    </submittedName>
</protein>